<keyword evidence="1" id="KW-1133">Transmembrane helix</keyword>
<accession>A0AAW1HWN6</accession>
<gene>
    <name evidence="2" type="ORF">QE152_g38589</name>
</gene>
<keyword evidence="1" id="KW-0472">Membrane</keyword>
<dbReference type="Proteomes" id="UP001458880">
    <property type="component" value="Unassembled WGS sequence"/>
</dbReference>
<comment type="caution">
    <text evidence="2">The sequence shown here is derived from an EMBL/GenBank/DDBJ whole genome shotgun (WGS) entry which is preliminary data.</text>
</comment>
<protein>
    <submittedName>
        <fullName evidence="2">Uncharacterized protein</fullName>
    </submittedName>
</protein>
<dbReference type="AlphaFoldDB" id="A0AAW1HWN6"/>
<feature type="transmembrane region" description="Helical" evidence="1">
    <location>
        <begin position="79"/>
        <end position="98"/>
    </location>
</feature>
<evidence type="ECO:0000256" key="1">
    <source>
        <dbReference type="SAM" id="Phobius"/>
    </source>
</evidence>
<dbReference type="EMBL" id="JASPKY010000849">
    <property type="protein sequence ID" value="KAK9681078.1"/>
    <property type="molecule type" value="Genomic_DNA"/>
</dbReference>
<reference evidence="2 3" key="1">
    <citation type="journal article" date="2024" name="BMC Genomics">
        <title>De novo assembly and annotation of Popillia japonica's genome with initial clues to its potential as an invasive pest.</title>
        <authorList>
            <person name="Cucini C."/>
            <person name="Boschi S."/>
            <person name="Funari R."/>
            <person name="Cardaioli E."/>
            <person name="Iannotti N."/>
            <person name="Marturano G."/>
            <person name="Paoli F."/>
            <person name="Bruttini M."/>
            <person name="Carapelli A."/>
            <person name="Frati F."/>
            <person name="Nardi F."/>
        </authorList>
    </citation>
    <scope>NUCLEOTIDE SEQUENCE [LARGE SCALE GENOMIC DNA]</scope>
    <source>
        <strain evidence="2">DMR45628</strain>
    </source>
</reference>
<proteinExistence type="predicted"/>
<keyword evidence="3" id="KW-1185">Reference proteome</keyword>
<evidence type="ECO:0000313" key="3">
    <source>
        <dbReference type="Proteomes" id="UP001458880"/>
    </source>
</evidence>
<keyword evidence="1" id="KW-0812">Transmembrane</keyword>
<evidence type="ECO:0000313" key="2">
    <source>
        <dbReference type="EMBL" id="KAK9681078.1"/>
    </source>
</evidence>
<sequence length="134" mass="15129">MNTAGINSQIIHRENNNGVILKRKDYLTKLGFELVNDYQRVRMTNLRIPSDLRVALHRIRGAPEEPLVKKQRPNKQRKLLFHGAVAMKAAVKLVLLMLKPSGQLTGTLDIGRITDPANHPFPTCMTNTAYKTSE</sequence>
<name>A0AAW1HWN6_POPJA</name>
<organism evidence="2 3">
    <name type="scientific">Popillia japonica</name>
    <name type="common">Japanese beetle</name>
    <dbReference type="NCBI Taxonomy" id="7064"/>
    <lineage>
        <taxon>Eukaryota</taxon>
        <taxon>Metazoa</taxon>
        <taxon>Ecdysozoa</taxon>
        <taxon>Arthropoda</taxon>
        <taxon>Hexapoda</taxon>
        <taxon>Insecta</taxon>
        <taxon>Pterygota</taxon>
        <taxon>Neoptera</taxon>
        <taxon>Endopterygota</taxon>
        <taxon>Coleoptera</taxon>
        <taxon>Polyphaga</taxon>
        <taxon>Scarabaeiformia</taxon>
        <taxon>Scarabaeidae</taxon>
        <taxon>Rutelinae</taxon>
        <taxon>Popillia</taxon>
    </lineage>
</organism>